<name>A0ABW6P5U0_9NOCA</name>
<reference evidence="1 2" key="1">
    <citation type="submission" date="2024-10" db="EMBL/GenBank/DDBJ databases">
        <title>The Natural Products Discovery Center: Release of the First 8490 Sequenced Strains for Exploring Actinobacteria Biosynthetic Diversity.</title>
        <authorList>
            <person name="Kalkreuter E."/>
            <person name="Kautsar S.A."/>
            <person name="Yang D."/>
            <person name="Bader C.D."/>
            <person name="Teijaro C.N."/>
            <person name="Fluegel L."/>
            <person name="Davis C.M."/>
            <person name="Simpson J.R."/>
            <person name="Lauterbach L."/>
            <person name="Steele A.D."/>
            <person name="Gui C."/>
            <person name="Meng S."/>
            <person name="Li G."/>
            <person name="Viehrig K."/>
            <person name="Ye F."/>
            <person name="Su P."/>
            <person name="Kiefer A.F."/>
            <person name="Nichols A."/>
            <person name="Cepeda A.J."/>
            <person name="Yan W."/>
            <person name="Fan B."/>
            <person name="Jiang Y."/>
            <person name="Adhikari A."/>
            <person name="Zheng C.-J."/>
            <person name="Schuster L."/>
            <person name="Cowan T.M."/>
            <person name="Smanski M.J."/>
            <person name="Chevrette M.G."/>
            <person name="De Carvalho L.P.S."/>
            <person name="Shen B."/>
        </authorList>
    </citation>
    <scope>NUCLEOTIDE SEQUENCE [LARGE SCALE GENOMIC DNA]</scope>
    <source>
        <strain evidence="1 2">NPDC004119</strain>
    </source>
</reference>
<gene>
    <name evidence="1" type="ORF">ACFYU5_19080</name>
</gene>
<comment type="caution">
    <text evidence="1">The sequence shown here is derived from an EMBL/GenBank/DDBJ whole genome shotgun (WGS) entry which is preliminary data.</text>
</comment>
<evidence type="ECO:0000313" key="2">
    <source>
        <dbReference type="Proteomes" id="UP001601442"/>
    </source>
</evidence>
<dbReference type="RefSeq" id="WP_387396035.1">
    <property type="nucleotide sequence ID" value="NZ_JBIAMT010000003.1"/>
</dbReference>
<sequence>MRFLQDLVKYSDQLGLDREIDLKWLTALPYTKLVAFAMEVQQVLVLT</sequence>
<organism evidence="1 2">
    <name type="scientific">Nocardia aobensis</name>
    <dbReference type="NCBI Taxonomy" id="257277"/>
    <lineage>
        <taxon>Bacteria</taxon>
        <taxon>Bacillati</taxon>
        <taxon>Actinomycetota</taxon>
        <taxon>Actinomycetes</taxon>
        <taxon>Mycobacteriales</taxon>
        <taxon>Nocardiaceae</taxon>
        <taxon>Nocardia</taxon>
    </lineage>
</organism>
<dbReference type="Proteomes" id="UP001601442">
    <property type="component" value="Unassembled WGS sequence"/>
</dbReference>
<accession>A0ABW6P5U0</accession>
<protein>
    <submittedName>
        <fullName evidence="1">Uncharacterized protein</fullName>
    </submittedName>
</protein>
<evidence type="ECO:0000313" key="1">
    <source>
        <dbReference type="EMBL" id="MFF0498517.1"/>
    </source>
</evidence>
<proteinExistence type="predicted"/>
<dbReference type="EMBL" id="JBIAMT010000003">
    <property type="protein sequence ID" value="MFF0498517.1"/>
    <property type="molecule type" value="Genomic_DNA"/>
</dbReference>
<keyword evidence="2" id="KW-1185">Reference proteome</keyword>